<proteinExistence type="predicted"/>
<dbReference type="EMBL" id="JACCBU010000001">
    <property type="protein sequence ID" value="NYE72988.1"/>
    <property type="molecule type" value="Genomic_DNA"/>
</dbReference>
<gene>
    <name evidence="1" type="ORF">BKA15_004317</name>
</gene>
<dbReference type="InterPro" id="IPR050490">
    <property type="entry name" value="Bact_solute-bd_prot1"/>
</dbReference>
<dbReference type="PANTHER" id="PTHR43649">
    <property type="entry name" value="ARABINOSE-BINDING PROTEIN-RELATED"/>
    <property type="match status" value="1"/>
</dbReference>
<name>A0A7Y9LDL2_9ACTN</name>
<dbReference type="SUPFAM" id="SSF53850">
    <property type="entry name" value="Periplasmic binding protein-like II"/>
    <property type="match status" value="1"/>
</dbReference>
<dbReference type="InterPro" id="IPR006059">
    <property type="entry name" value="SBP"/>
</dbReference>
<accession>A0A7Y9LDL2</accession>
<sequence>METKIITPSTRRIGRRAALGLGAAALSAGGTFTLTSCGGSSGGAPGKSTVTFVFYGDADRQKEYQALFNAFTQANPDIAIKAQGVPAATWADFLNTISTRLAGGQQIDTVLVATEGQRLFASKGLLEPLDDYLAKDQAFVDELYQDTPPQLITWLKEFASPDGKTYYMPLAYNTMAMYVALDVFKAAGLDLPDEEWTWDDFRQAGRTIKDKTGAFLMPSGSGYFVNVMPWLVTNGTSTMDPTWTQSTFGSPEAIEALTFVRSLIVDGLSPKPGGTFDAGTQLSRGKLACLGGGRWPTPDLQRLKVAERVQLYRWPKNKAAGAPVGWEGIPILKNSKNKDAAWSFIKFLMSEPFGDAFTKSQSTSVPARISDATGKDFLAKAPKNSELLYEQLEFATPVPSPERATECQKVIEEAWLQGITGNKTPEAALGEAHAKLQELLQPR</sequence>
<keyword evidence="2" id="KW-1185">Reference proteome</keyword>
<dbReference type="RefSeq" id="WP_179754161.1">
    <property type="nucleotide sequence ID" value="NZ_JACCBU010000001.1"/>
</dbReference>
<protein>
    <submittedName>
        <fullName evidence="1">ABC-type glycerol-3-phosphate transport system substrate-binding protein</fullName>
    </submittedName>
</protein>
<dbReference type="CDD" id="cd13585">
    <property type="entry name" value="PBP2_TMBP_like"/>
    <property type="match status" value="1"/>
</dbReference>
<comment type="caution">
    <text evidence="1">The sequence shown here is derived from an EMBL/GenBank/DDBJ whole genome shotgun (WGS) entry which is preliminary data.</text>
</comment>
<evidence type="ECO:0000313" key="2">
    <source>
        <dbReference type="Proteomes" id="UP000569914"/>
    </source>
</evidence>
<dbReference type="Gene3D" id="3.40.190.10">
    <property type="entry name" value="Periplasmic binding protein-like II"/>
    <property type="match status" value="1"/>
</dbReference>
<dbReference type="PANTHER" id="PTHR43649:SF12">
    <property type="entry name" value="DIACETYLCHITOBIOSE BINDING PROTEIN DASA"/>
    <property type="match status" value="1"/>
</dbReference>
<evidence type="ECO:0000313" key="1">
    <source>
        <dbReference type="EMBL" id="NYE72988.1"/>
    </source>
</evidence>
<reference evidence="1 2" key="1">
    <citation type="submission" date="2020-07" db="EMBL/GenBank/DDBJ databases">
        <title>Sequencing the genomes of 1000 actinobacteria strains.</title>
        <authorList>
            <person name="Klenk H.-P."/>
        </authorList>
    </citation>
    <scope>NUCLEOTIDE SEQUENCE [LARGE SCALE GENOMIC DNA]</scope>
    <source>
        <strain evidence="1 2">DSM 22083</strain>
    </source>
</reference>
<organism evidence="1 2">
    <name type="scientific">Microlunatus parietis</name>
    <dbReference type="NCBI Taxonomy" id="682979"/>
    <lineage>
        <taxon>Bacteria</taxon>
        <taxon>Bacillati</taxon>
        <taxon>Actinomycetota</taxon>
        <taxon>Actinomycetes</taxon>
        <taxon>Propionibacteriales</taxon>
        <taxon>Propionibacteriaceae</taxon>
        <taxon>Microlunatus</taxon>
    </lineage>
</organism>
<dbReference type="Proteomes" id="UP000569914">
    <property type="component" value="Unassembled WGS sequence"/>
</dbReference>
<dbReference type="Pfam" id="PF01547">
    <property type="entry name" value="SBP_bac_1"/>
    <property type="match status" value="1"/>
</dbReference>
<dbReference type="AlphaFoldDB" id="A0A7Y9LDL2"/>